<evidence type="ECO:0000313" key="1">
    <source>
        <dbReference type="EMBL" id="GIX97807.1"/>
    </source>
</evidence>
<evidence type="ECO:0000313" key="2">
    <source>
        <dbReference type="Proteomes" id="UP001054837"/>
    </source>
</evidence>
<protein>
    <submittedName>
        <fullName evidence="1">Uncharacterized protein</fullName>
    </submittedName>
</protein>
<proteinExistence type="predicted"/>
<accession>A0AAV4PK92</accession>
<name>A0AAV4PK92_9ARAC</name>
<keyword evidence="2" id="KW-1185">Reference proteome</keyword>
<organism evidence="1 2">
    <name type="scientific">Caerostris darwini</name>
    <dbReference type="NCBI Taxonomy" id="1538125"/>
    <lineage>
        <taxon>Eukaryota</taxon>
        <taxon>Metazoa</taxon>
        <taxon>Ecdysozoa</taxon>
        <taxon>Arthropoda</taxon>
        <taxon>Chelicerata</taxon>
        <taxon>Arachnida</taxon>
        <taxon>Araneae</taxon>
        <taxon>Araneomorphae</taxon>
        <taxon>Entelegynae</taxon>
        <taxon>Araneoidea</taxon>
        <taxon>Araneidae</taxon>
        <taxon>Caerostris</taxon>
    </lineage>
</organism>
<dbReference type="AlphaFoldDB" id="A0AAV4PK92"/>
<reference evidence="1 2" key="1">
    <citation type="submission" date="2021-06" db="EMBL/GenBank/DDBJ databases">
        <title>Caerostris darwini draft genome.</title>
        <authorList>
            <person name="Kono N."/>
            <person name="Arakawa K."/>
        </authorList>
    </citation>
    <scope>NUCLEOTIDE SEQUENCE [LARGE SCALE GENOMIC DNA]</scope>
</reference>
<sequence>MITYLKKKGKPVYLLFQNLIPGMNIDYKSNGTAWWNSGSKNDSCQTLFLSWAALQDTLLTPCPSLPPVSLGENGILMKPRRHLYSKSTFLRL</sequence>
<comment type="caution">
    <text evidence="1">The sequence shown here is derived from an EMBL/GenBank/DDBJ whole genome shotgun (WGS) entry which is preliminary data.</text>
</comment>
<dbReference type="Proteomes" id="UP001054837">
    <property type="component" value="Unassembled WGS sequence"/>
</dbReference>
<gene>
    <name evidence="1" type="ORF">CDAR_582841</name>
</gene>
<dbReference type="EMBL" id="BPLQ01003069">
    <property type="protein sequence ID" value="GIX97807.1"/>
    <property type="molecule type" value="Genomic_DNA"/>
</dbReference>